<feature type="site" description="Participates in the substrate recognition with KAPA and in a stacking interaction with the adenine ring of SAM" evidence="9">
    <location>
        <position position="14"/>
    </location>
</feature>
<dbReference type="AlphaFoldDB" id="A0A3D9HVN5"/>
<feature type="binding site" evidence="9">
    <location>
        <position position="300"/>
    </location>
    <ligand>
        <name>substrate</name>
    </ligand>
</feature>
<keyword evidence="5 9" id="KW-0949">S-adenosyl-L-methionine</keyword>
<dbReference type="PANTHER" id="PTHR42684">
    <property type="entry name" value="ADENOSYLMETHIONINE-8-AMINO-7-OXONONANOATE AMINOTRANSFERASE"/>
    <property type="match status" value="1"/>
</dbReference>
<dbReference type="GO" id="GO:0030170">
    <property type="term" value="F:pyridoxal phosphate binding"/>
    <property type="evidence" value="ECO:0007669"/>
    <property type="project" value="UniProtKB-UniRule"/>
</dbReference>
<comment type="subcellular location">
    <subcellularLocation>
        <location evidence="9">Cytoplasm</location>
    </subcellularLocation>
</comment>
<dbReference type="GO" id="GO:0005737">
    <property type="term" value="C:cytoplasm"/>
    <property type="evidence" value="ECO:0007669"/>
    <property type="project" value="UniProtKB-SubCell"/>
</dbReference>
<dbReference type="GO" id="GO:0004141">
    <property type="term" value="F:dethiobiotin synthase activity"/>
    <property type="evidence" value="ECO:0007669"/>
    <property type="project" value="TreeGrafter"/>
</dbReference>
<keyword evidence="7 9" id="KW-0663">Pyridoxal phosphate</keyword>
<evidence type="ECO:0000256" key="4">
    <source>
        <dbReference type="ARBA" id="ARBA00022679"/>
    </source>
</evidence>
<dbReference type="CDD" id="cd00610">
    <property type="entry name" value="OAT_like"/>
    <property type="match status" value="1"/>
</dbReference>
<reference evidence="10 11" key="1">
    <citation type="submission" date="2018-07" db="EMBL/GenBank/DDBJ databases">
        <title>Genomic Encyclopedia of Type Strains, Phase III (KMG-III): the genomes of soil and plant-associated and newly described type strains.</title>
        <authorList>
            <person name="Whitman W."/>
        </authorList>
    </citation>
    <scope>NUCLEOTIDE SEQUENCE [LARGE SCALE GENOMIC DNA]</scope>
    <source>
        <strain evidence="10 11">CECT 8488</strain>
    </source>
</reference>
<dbReference type="HAMAP" id="MF_00834">
    <property type="entry name" value="BioA"/>
    <property type="match status" value="1"/>
</dbReference>
<dbReference type="InterPro" id="IPR015422">
    <property type="entry name" value="PyrdxlP-dep_Trfase_small"/>
</dbReference>
<feature type="binding site" evidence="9">
    <location>
        <position position="237"/>
    </location>
    <ligand>
        <name>pyridoxal 5'-phosphate</name>
        <dbReference type="ChEBI" id="CHEBI:597326"/>
    </ligand>
</feature>
<keyword evidence="4 9" id="KW-0808">Transferase</keyword>
<dbReference type="Proteomes" id="UP000256845">
    <property type="component" value="Unassembled WGS sequence"/>
</dbReference>
<dbReference type="EMBL" id="QRDW01000001">
    <property type="protein sequence ID" value="RED53558.1"/>
    <property type="molecule type" value="Genomic_DNA"/>
</dbReference>
<feature type="binding site" evidence="9">
    <location>
        <begin position="301"/>
        <end position="302"/>
    </location>
    <ligand>
        <name>pyridoxal 5'-phosphate</name>
        <dbReference type="ChEBI" id="CHEBI:597326"/>
    </ligand>
</feature>
<keyword evidence="9" id="KW-0963">Cytoplasm</keyword>
<feature type="binding site" evidence="9">
    <location>
        <begin position="109"/>
        <end position="110"/>
    </location>
    <ligand>
        <name>pyridoxal 5'-phosphate</name>
        <dbReference type="ChEBI" id="CHEBI:597326"/>
    </ligand>
</feature>
<comment type="catalytic activity">
    <reaction evidence="8 9">
        <text>(8S)-8-amino-7-oxononanoate + S-adenosyl-L-methionine = S-adenosyl-4-methylsulfanyl-2-oxobutanoate + (7R,8S)-7,8-diammoniononanoate</text>
        <dbReference type="Rhea" id="RHEA:16861"/>
        <dbReference type="ChEBI" id="CHEBI:16490"/>
        <dbReference type="ChEBI" id="CHEBI:59789"/>
        <dbReference type="ChEBI" id="CHEBI:149468"/>
        <dbReference type="ChEBI" id="CHEBI:149469"/>
        <dbReference type="EC" id="2.6.1.62"/>
    </reaction>
</comment>
<dbReference type="Gene3D" id="3.40.640.10">
    <property type="entry name" value="Type I PLP-dependent aspartate aminotransferase-like (Major domain)"/>
    <property type="match status" value="1"/>
</dbReference>
<sequence>MSDIKKKSPIWHPFTQHALFPEMTHIARGDGAYLYTKDGHRLIDGISSWWVVTHGHCHPRLQAAAKAQMEKLDQVIFAGYTHDPAEEVARGMVDLTPDGLDYVFFSDSGSTSVEVALKMALGYWYHIGSKRSKILVMENSYHGDTIGTMSVGERGVYNNPYNSLLFTVDCLPFPAKGAEQETLDQLEAKIKADPDGVAAFIVEPLIQGAGGMMMYSAETLREMHRICQEHDVLFIADEVMTGWGRTGTLFACEQAGIVPDIACYSKGITGGFLPLAVTMCHERIFNAHYSEDRSKTFFHSSSYTANPIACAVAAENIRMWQDEPVMERVSRLASSHANWLEALARDDRVENLRQCGTIAAFDIKVTDGGYLSDIAPRLYRYFQENGILLRPLGNTVYLMTPYCLSDDDLSHLYGTIGRALDDLS</sequence>
<dbReference type="RefSeq" id="WP_181905136.1">
    <property type="nucleotide sequence ID" value="NZ_QRDW01000001.1"/>
</dbReference>
<dbReference type="EC" id="2.6.1.62" evidence="9"/>
<evidence type="ECO:0000256" key="2">
    <source>
        <dbReference type="ARBA" id="ARBA00005063"/>
    </source>
</evidence>
<evidence type="ECO:0000313" key="11">
    <source>
        <dbReference type="Proteomes" id="UP000256845"/>
    </source>
</evidence>
<dbReference type="FunFam" id="3.40.640.10:FF:000004">
    <property type="entry name" value="Acetylornithine aminotransferase"/>
    <property type="match status" value="1"/>
</dbReference>
<feature type="modified residue" description="N6-(pyridoxal phosphate)lysine" evidence="9">
    <location>
        <position position="266"/>
    </location>
</feature>
<accession>A0A3D9HVN5</accession>
<comment type="cofactor">
    <cofactor evidence="1 9">
        <name>pyridoxal 5'-phosphate</name>
        <dbReference type="ChEBI" id="CHEBI:597326"/>
    </cofactor>
</comment>
<dbReference type="GO" id="GO:0009102">
    <property type="term" value="P:biotin biosynthetic process"/>
    <property type="evidence" value="ECO:0007669"/>
    <property type="project" value="UniProtKB-UniRule"/>
</dbReference>
<comment type="similarity">
    <text evidence="9">Belongs to the class-III pyridoxal-phosphate-dependent aminotransferase family. BioA subfamily.</text>
</comment>
<comment type="function">
    <text evidence="9">Catalyzes the transfer of the alpha-amino group from S-adenosyl-L-methionine (SAM) to 7-keto-8-aminopelargonic acid (KAPA) to form 7,8-diaminopelargonic acid (DAPA). It is the only aminotransferase known to utilize SAM as an amino donor.</text>
</comment>
<evidence type="ECO:0000256" key="5">
    <source>
        <dbReference type="ARBA" id="ARBA00022691"/>
    </source>
</evidence>
<evidence type="ECO:0000313" key="10">
    <source>
        <dbReference type="EMBL" id="RED53558.1"/>
    </source>
</evidence>
<dbReference type="NCBIfam" id="TIGR00508">
    <property type="entry name" value="bioA"/>
    <property type="match status" value="1"/>
</dbReference>
<dbReference type="Gene3D" id="3.90.1150.10">
    <property type="entry name" value="Aspartate Aminotransferase, domain 1"/>
    <property type="match status" value="1"/>
</dbReference>
<evidence type="ECO:0000256" key="6">
    <source>
        <dbReference type="ARBA" id="ARBA00022756"/>
    </source>
</evidence>
<feature type="binding site" evidence="9">
    <location>
        <position position="266"/>
    </location>
    <ligand>
        <name>substrate</name>
    </ligand>
</feature>
<dbReference type="InterPro" id="IPR015421">
    <property type="entry name" value="PyrdxlP-dep_Trfase_major"/>
</dbReference>
<evidence type="ECO:0000256" key="1">
    <source>
        <dbReference type="ARBA" id="ARBA00001933"/>
    </source>
</evidence>
<organism evidence="10 11">
    <name type="scientific">Aestuariispira insulae</name>
    <dbReference type="NCBI Taxonomy" id="1461337"/>
    <lineage>
        <taxon>Bacteria</taxon>
        <taxon>Pseudomonadati</taxon>
        <taxon>Pseudomonadota</taxon>
        <taxon>Alphaproteobacteria</taxon>
        <taxon>Rhodospirillales</taxon>
        <taxon>Kiloniellaceae</taxon>
        <taxon>Aestuariispira</taxon>
    </lineage>
</organism>
<dbReference type="Pfam" id="PF00202">
    <property type="entry name" value="Aminotran_3"/>
    <property type="match status" value="1"/>
</dbReference>
<evidence type="ECO:0000256" key="3">
    <source>
        <dbReference type="ARBA" id="ARBA00022576"/>
    </source>
</evidence>
<comment type="caution">
    <text evidence="10">The sequence shown here is derived from an EMBL/GenBank/DDBJ whole genome shotgun (WGS) entry which is preliminary data.</text>
</comment>
<dbReference type="GO" id="GO:0004015">
    <property type="term" value="F:adenosylmethionine-8-amino-7-oxononanoate transaminase activity"/>
    <property type="evidence" value="ECO:0007669"/>
    <property type="project" value="UniProtKB-UniRule"/>
</dbReference>
<dbReference type="NCBIfam" id="NF004624">
    <property type="entry name" value="PRK05964.1"/>
    <property type="match status" value="1"/>
</dbReference>
<feature type="binding site" evidence="9">
    <location>
        <position position="49"/>
    </location>
    <ligand>
        <name>substrate</name>
    </ligand>
</feature>
<keyword evidence="6 9" id="KW-0093">Biotin biosynthesis</keyword>
<name>A0A3D9HVN5_9PROT</name>
<comment type="pathway">
    <text evidence="2 9">Cofactor biosynthesis; biotin biosynthesis; 7,8-diaminononanoate from 8-amino-7-oxononanoate (SAM route): step 1/1.</text>
</comment>
<comment type="subunit">
    <text evidence="9">Homodimer.</text>
</comment>
<dbReference type="SUPFAM" id="SSF53383">
    <property type="entry name" value="PLP-dependent transferases"/>
    <property type="match status" value="1"/>
</dbReference>
<dbReference type="InterPro" id="IPR005815">
    <property type="entry name" value="BioA"/>
</dbReference>
<protein>
    <recommendedName>
        <fullName evidence="9">Adenosylmethionine-8-amino-7-oxononanoate aminotransferase</fullName>
        <ecNumber evidence="9">2.6.1.62</ecNumber>
    </recommendedName>
    <alternativeName>
        <fullName evidence="9">7,8-diamino-pelargonic acid aminotransferase</fullName>
        <shortName evidence="9">DAPA AT</shortName>
        <shortName evidence="9">DAPA aminotransferase</shortName>
    </alternativeName>
    <alternativeName>
        <fullName evidence="9">7,8-diaminononanoate synthase</fullName>
        <shortName evidence="9">DANS</shortName>
    </alternativeName>
    <alternativeName>
        <fullName evidence="9">Diaminopelargonic acid synthase</fullName>
    </alternativeName>
</protein>
<evidence type="ECO:0000256" key="7">
    <source>
        <dbReference type="ARBA" id="ARBA00022898"/>
    </source>
</evidence>
<keyword evidence="3 9" id="KW-0032">Aminotransferase</keyword>
<dbReference type="PANTHER" id="PTHR42684:SF3">
    <property type="entry name" value="ADENOSYLMETHIONINE-8-AMINO-7-OXONONANOATE AMINOTRANSFERASE"/>
    <property type="match status" value="1"/>
</dbReference>
<dbReference type="InterPro" id="IPR015424">
    <property type="entry name" value="PyrdxlP-dep_Trfase"/>
</dbReference>
<gene>
    <name evidence="9" type="primary">bioA</name>
    <name evidence="10" type="ORF">DFP90_101349</name>
</gene>
<dbReference type="UniPathway" id="UPA00078">
    <property type="reaction ID" value="UER00160"/>
</dbReference>
<feature type="binding site" evidence="9">
    <location>
        <position position="141"/>
    </location>
    <ligand>
        <name>substrate</name>
    </ligand>
</feature>
<evidence type="ECO:0000256" key="9">
    <source>
        <dbReference type="HAMAP-Rule" id="MF_00834"/>
    </source>
</evidence>
<keyword evidence="11" id="KW-1185">Reference proteome</keyword>
<evidence type="ECO:0000256" key="8">
    <source>
        <dbReference type="ARBA" id="ARBA00048449"/>
    </source>
</evidence>
<feature type="binding site" evidence="9">
    <location>
        <position position="390"/>
    </location>
    <ligand>
        <name>substrate</name>
    </ligand>
</feature>
<proteinExistence type="inferred from homology"/>
<dbReference type="InterPro" id="IPR005814">
    <property type="entry name" value="Aminotrans_3"/>
</dbReference>